<dbReference type="GeneID" id="103697181"/>
<organism evidence="3 4">
    <name type="scientific">Phoenix dactylifera</name>
    <name type="common">Date palm</name>
    <dbReference type="NCBI Taxonomy" id="42345"/>
    <lineage>
        <taxon>Eukaryota</taxon>
        <taxon>Viridiplantae</taxon>
        <taxon>Streptophyta</taxon>
        <taxon>Embryophyta</taxon>
        <taxon>Tracheophyta</taxon>
        <taxon>Spermatophyta</taxon>
        <taxon>Magnoliopsida</taxon>
        <taxon>Liliopsida</taxon>
        <taxon>Arecaceae</taxon>
        <taxon>Coryphoideae</taxon>
        <taxon>Phoeniceae</taxon>
        <taxon>Phoenix</taxon>
    </lineage>
</organism>
<proteinExistence type="predicted"/>
<dbReference type="PANTHER" id="PTHR35469:SF4">
    <property type="entry name" value="TRANSMEMBRANE PROTEIN"/>
    <property type="match status" value="1"/>
</dbReference>
<dbReference type="OrthoDB" id="1922492at2759"/>
<evidence type="ECO:0000313" key="4">
    <source>
        <dbReference type="RefSeq" id="XP_038981133.1"/>
    </source>
</evidence>
<keyword evidence="2" id="KW-0812">Transmembrane</keyword>
<name>A0A8B9AB35_PHODC</name>
<dbReference type="RefSeq" id="XP_038981133.1">
    <property type="nucleotide sequence ID" value="XM_039125205.1"/>
</dbReference>
<feature type="compositionally biased region" description="Low complexity" evidence="1">
    <location>
        <begin position="27"/>
        <end position="44"/>
    </location>
</feature>
<evidence type="ECO:0000256" key="1">
    <source>
        <dbReference type="SAM" id="MobiDB-lite"/>
    </source>
</evidence>
<keyword evidence="2" id="KW-0472">Membrane</keyword>
<accession>A0A8B9AB35</accession>
<reference evidence="4" key="2">
    <citation type="submission" date="2025-08" db="UniProtKB">
        <authorList>
            <consortium name="RefSeq"/>
        </authorList>
    </citation>
    <scope>IDENTIFICATION</scope>
    <source>
        <tissue evidence="4">Young leaves</tissue>
    </source>
</reference>
<evidence type="ECO:0000256" key="2">
    <source>
        <dbReference type="SAM" id="Phobius"/>
    </source>
</evidence>
<dbReference type="AlphaFoldDB" id="A0A8B9AB35"/>
<keyword evidence="3" id="KW-1185">Reference proteome</keyword>
<dbReference type="KEGG" id="pda:103697181"/>
<gene>
    <name evidence="4" type="primary">LOC103697181</name>
</gene>
<evidence type="ECO:0000313" key="3">
    <source>
        <dbReference type="Proteomes" id="UP000228380"/>
    </source>
</evidence>
<feature type="region of interest" description="Disordered" evidence="1">
    <location>
        <begin position="1"/>
        <end position="55"/>
    </location>
</feature>
<keyword evidence="2" id="KW-1133">Transmembrane helix</keyword>
<feature type="transmembrane region" description="Helical" evidence="2">
    <location>
        <begin position="147"/>
        <end position="166"/>
    </location>
</feature>
<dbReference type="PANTHER" id="PTHR35469">
    <property type="entry name" value="TRANSMEMBRANE PROTEIN"/>
    <property type="match status" value="1"/>
</dbReference>
<dbReference type="Proteomes" id="UP000228380">
    <property type="component" value="Chromosome 4"/>
</dbReference>
<reference evidence="3" key="1">
    <citation type="journal article" date="2019" name="Nat. Commun.">
        <title>Genome-wide association mapping of date palm fruit traits.</title>
        <authorList>
            <person name="Hazzouri K.M."/>
            <person name="Gros-Balthazard M."/>
            <person name="Flowers J.M."/>
            <person name="Copetti D."/>
            <person name="Lemansour A."/>
            <person name="Lebrun M."/>
            <person name="Masmoudi K."/>
            <person name="Ferrand S."/>
            <person name="Dhar M.I."/>
            <person name="Fresquez Z.A."/>
            <person name="Rosas U."/>
            <person name="Zhang J."/>
            <person name="Talag J."/>
            <person name="Lee S."/>
            <person name="Kudrna D."/>
            <person name="Powell R.F."/>
            <person name="Leitch I.J."/>
            <person name="Krueger R.R."/>
            <person name="Wing R.A."/>
            <person name="Amiri K.M.A."/>
            <person name="Purugganan M.D."/>
        </authorList>
    </citation>
    <scope>NUCLEOTIDE SEQUENCE [LARGE SCALE GENOMIC DNA]</scope>
    <source>
        <strain evidence="3">cv. Khalas</strain>
    </source>
</reference>
<sequence length="258" mass="28637">METAREARRRKIMERGSERLAFITGQSRSLTPSSSFSSSRPPTLQQQQGEEENPRFTTADVLCHDDATGMEAQHKHRPIDQTFSTAVEDDETELLPKRNQTENSACVRQAANSQDARWAKGFKKANSLSRFGLKKSQVASVLHWKMLYFRYVAIALLVVMSTHGHSMGGKILGSMLNLRPPSLVLLTDAAFIIGQLLLNRKSHIKDGEEARGTRQEEFGFADNIGNALAIGLVFQKALNAAFMDCSICAVIMISGYFV</sequence>
<protein>
    <submittedName>
        <fullName evidence="4">Uncharacterized protein LOC103697181</fullName>
    </submittedName>
</protein>